<sequence length="129" mass="14702">VIFLATLSIKLTNNIEASRPLKAIHFTGFAHGIHEVALCWLEGKQLIDFVTSQKILVDVRQCEEADSFVRHLGNIITTKFQMGKCSDPNRDTFRSKIERSNVCYFAIVASFVIAHKHFLYPEALWHAVK</sequence>
<gene>
    <name evidence="1" type="ORF">Bhyg_01155</name>
</gene>
<protein>
    <submittedName>
        <fullName evidence="1">Uncharacterized protein</fullName>
    </submittedName>
</protein>
<feature type="non-terminal residue" evidence="1">
    <location>
        <position position="129"/>
    </location>
</feature>
<evidence type="ECO:0000313" key="2">
    <source>
        <dbReference type="Proteomes" id="UP001151699"/>
    </source>
</evidence>
<keyword evidence="2" id="KW-1185">Reference proteome</keyword>
<organism evidence="1 2">
    <name type="scientific">Pseudolycoriella hygida</name>
    <dbReference type="NCBI Taxonomy" id="35572"/>
    <lineage>
        <taxon>Eukaryota</taxon>
        <taxon>Metazoa</taxon>
        <taxon>Ecdysozoa</taxon>
        <taxon>Arthropoda</taxon>
        <taxon>Hexapoda</taxon>
        <taxon>Insecta</taxon>
        <taxon>Pterygota</taxon>
        <taxon>Neoptera</taxon>
        <taxon>Endopterygota</taxon>
        <taxon>Diptera</taxon>
        <taxon>Nematocera</taxon>
        <taxon>Sciaroidea</taxon>
        <taxon>Sciaridae</taxon>
        <taxon>Pseudolycoriella</taxon>
    </lineage>
</organism>
<evidence type="ECO:0000313" key="1">
    <source>
        <dbReference type="EMBL" id="KAJ6645946.1"/>
    </source>
</evidence>
<name>A0A9Q0NAN2_9DIPT</name>
<reference evidence="1" key="1">
    <citation type="submission" date="2022-07" db="EMBL/GenBank/DDBJ databases">
        <authorList>
            <person name="Trinca V."/>
            <person name="Uliana J.V.C."/>
            <person name="Torres T.T."/>
            <person name="Ward R.J."/>
            <person name="Monesi N."/>
        </authorList>
    </citation>
    <scope>NUCLEOTIDE SEQUENCE</scope>
    <source>
        <strain evidence="1">HSMRA1968</strain>
        <tissue evidence="1">Whole embryos</tissue>
    </source>
</reference>
<proteinExistence type="predicted"/>
<dbReference type="Proteomes" id="UP001151699">
    <property type="component" value="Chromosome A"/>
</dbReference>
<dbReference type="AlphaFoldDB" id="A0A9Q0NAN2"/>
<comment type="caution">
    <text evidence="1">The sequence shown here is derived from an EMBL/GenBank/DDBJ whole genome shotgun (WGS) entry which is preliminary data.</text>
</comment>
<dbReference type="EMBL" id="WJQU01000001">
    <property type="protein sequence ID" value="KAJ6645946.1"/>
    <property type="molecule type" value="Genomic_DNA"/>
</dbReference>
<accession>A0A9Q0NAN2</accession>